<protein>
    <submittedName>
        <fullName evidence="1">Uncharacterized protein</fullName>
    </submittedName>
</protein>
<dbReference type="EMBL" id="QKYT01000083">
    <property type="protein sequence ID" value="RIA94345.1"/>
    <property type="molecule type" value="Genomic_DNA"/>
</dbReference>
<dbReference type="OrthoDB" id="2416509at2759"/>
<dbReference type="AlphaFoldDB" id="A0A397TD11"/>
<comment type="caution">
    <text evidence="1">The sequence shown here is derived from an EMBL/GenBank/DDBJ whole genome shotgun (WGS) entry which is preliminary data.</text>
</comment>
<gene>
    <name evidence="1" type="ORF">C1645_818164</name>
</gene>
<proteinExistence type="predicted"/>
<accession>A0A397TD11</accession>
<evidence type="ECO:0000313" key="1">
    <source>
        <dbReference type="EMBL" id="RIA94345.1"/>
    </source>
</evidence>
<evidence type="ECO:0000313" key="2">
    <source>
        <dbReference type="Proteomes" id="UP000265703"/>
    </source>
</evidence>
<dbReference type="Proteomes" id="UP000265703">
    <property type="component" value="Unassembled WGS sequence"/>
</dbReference>
<organism evidence="1 2">
    <name type="scientific">Glomus cerebriforme</name>
    <dbReference type="NCBI Taxonomy" id="658196"/>
    <lineage>
        <taxon>Eukaryota</taxon>
        <taxon>Fungi</taxon>
        <taxon>Fungi incertae sedis</taxon>
        <taxon>Mucoromycota</taxon>
        <taxon>Glomeromycotina</taxon>
        <taxon>Glomeromycetes</taxon>
        <taxon>Glomerales</taxon>
        <taxon>Glomeraceae</taxon>
        <taxon>Glomus</taxon>
    </lineage>
</organism>
<sequence length="163" mass="19319">MDYKVRSEDLMKQHWDCSCFKAETEDKSSLTGGFEKFPMQCSILKNNKKGLERSMKLSWGFLVARQYNYQLNNLYATVIQQAYRNYKKRAESLAKQVLETVRNNGTPDRKKFLSILMIFQMKINPEIQEEYALCLNEFVDMLKKANAYQYYIKNYNLAKQMVV</sequence>
<keyword evidence="2" id="KW-1185">Reference proteome</keyword>
<reference evidence="1 2" key="1">
    <citation type="submission" date="2018-06" db="EMBL/GenBank/DDBJ databases">
        <title>Comparative genomics reveals the genomic features of Rhizophagus irregularis, R. cerebriforme, R. diaphanum and Gigaspora rosea, and their symbiotic lifestyle signature.</title>
        <authorList>
            <person name="Morin E."/>
            <person name="San Clemente H."/>
            <person name="Chen E.C.H."/>
            <person name="De La Providencia I."/>
            <person name="Hainaut M."/>
            <person name="Kuo A."/>
            <person name="Kohler A."/>
            <person name="Murat C."/>
            <person name="Tang N."/>
            <person name="Roy S."/>
            <person name="Loubradou J."/>
            <person name="Henrissat B."/>
            <person name="Grigoriev I.V."/>
            <person name="Corradi N."/>
            <person name="Roux C."/>
            <person name="Martin F.M."/>
        </authorList>
    </citation>
    <scope>NUCLEOTIDE SEQUENCE [LARGE SCALE GENOMIC DNA]</scope>
    <source>
        <strain evidence="1 2">DAOM 227022</strain>
    </source>
</reference>
<name>A0A397TD11_9GLOM</name>